<evidence type="ECO:0000256" key="4">
    <source>
        <dbReference type="ARBA" id="ARBA00023163"/>
    </source>
</evidence>
<dbReference type="NCBIfam" id="TIGR02937">
    <property type="entry name" value="sigma70-ECF"/>
    <property type="match status" value="1"/>
</dbReference>
<dbReference type="InterPro" id="IPR013249">
    <property type="entry name" value="RNA_pol_sigma70_r4_t2"/>
</dbReference>
<dbReference type="PANTHER" id="PTHR43133:SF46">
    <property type="entry name" value="RNA POLYMERASE SIGMA-70 FACTOR ECF SUBFAMILY"/>
    <property type="match status" value="1"/>
</dbReference>
<dbReference type="GO" id="GO:0006352">
    <property type="term" value="P:DNA-templated transcription initiation"/>
    <property type="evidence" value="ECO:0007669"/>
    <property type="project" value="InterPro"/>
</dbReference>
<dbReference type="InterPro" id="IPR014327">
    <property type="entry name" value="RNA_pol_sigma70_bacteroid"/>
</dbReference>
<reference evidence="7 8" key="1">
    <citation type="submission" date="2018-06" db="EMBL/GenBank/DDBJ databases">
        <title>Genomic Encyclopedia of Archaeal and Bacterial Type Strains, Phase II (KMG-II): from individual species to whole genera.</title>
        <authorList>
            <person name="Goeker M."/>
        </authorList>
    </citation>
    <scope>NUCLEOTIDE SEQUENCE [LARGE SCALE GENOMIC DNA]</scope>
    <source>
        <strain evidence="7 8">DSM 21851</strain>
    </source>
</reference>
<dbReference type="Pfam" id="PF08281">
    <property type="entry name" value="Sigma70_r4_2"/>
    <property type="match status" value="1"/>
</dbReference>
<name>A0A327XBE0_LARAB</name>
<keyword evidence="8" id="KW-1185">Reference proteome</keyword>
<comment type="similarity">
    <text evidence="1">Belongs to the sigma-70 factor family. ECF subfamily.</text>
</comment>
<dbReference type="EMBL" id="QLMC01000001">
    <property type="protein sequence ID" value="RAK03193.1"/>
    <property type="molecule type" value="Genomic_DNA"/>
</dbReference>
<evidence type="ECO:0000313" key="8">
    <source>
        <dbReference type="Proteomes" id="UP000248790"/>
    </source>
</evidence>
<dbReference type="AlphaFoldDB" id="A0A327XBE0"/>
<dbReference type="Proteomes" id="UP000248790">
    <property type="component" value="Unassembled WGS sequence"/>
</dbReference>
<evidence type="ECO:0000256" key="1">
    <source>
        <dbReference type="ARBA" id="ARBA00010641"/>
    </source>
</evidence>
<dbReference type="InterPro" id="IPR039425">
    <property type="entry name" value="RNA_pol_sigma-70-like"/>
</dbReference>
<dbReference type="InterPro" id="IPR007627">
    <property type="entry name" value="RNA_pol_sigma70_r2"/>
</dbReference>
<dbReference type="GO" id="GO:0003677">
    <property type="term" value="F:DNA binding"/>
    <property type="evidence" value="ECO:0007669"/>
    <property type="project" value="InterPro"/>
</dbReference>
<keyword evidence="4" id="KW-0804">Transcription</keyword>
<gene>
    <name evidence="7" type="ORF">LX87_01315</name>
</gene>
<accession>A0A327XBE0</accession>
<dbReference type="InterPro" id="IPR013325">
    <property type="entry name" value="RNA_pol_sigma_r2"/>
</dbReference>
<dbReference type="PANTHER" id="PTHR43133">
    <property type="entry name" value="RNA POLYMERASE ECF-TYPE SIGMA FACTO"/>
    <property type="match status" value="1"/>
</dbReference>
<dbReference type="SUPFAM" id="SSF88946">
    <property type="entry name" value="Sigma2 domain of RNA polymerase sigma factors"/>
    <property type="match status" value="1"/>
</dbReference>
<dbReference type="NCBIfam" id="TIGR02985">
    <property type="entry name" value="Sig70_bacteroi1"/>
    <property type="match status" value="1"/>
</dbReference>
<keyword evidence="2" id="KW-0805">Transcription regulation</keyword>
<feature type="domain" description="RNA polymerase sigma factor 70 region 4 type 2" evidence="6">
    <location>
        <begin position="157"/>
        <end position="208"/>
    </location>
</feature>
<evidence type="ECO:0000259" key="6">
    <source>
        <dbReference type="Pfam" id="PF08281"/>
    </source>
</evidence>
<dbReference type="InterPro" id="IPR013324">
    <property type="entry name" value="RNA_pol_sigma_r3/r4-like"/>
</dbReference>
<dbReference type="InterPro" id="IPR014284">
    <property type="entry name" value="RNA_pol_sigma-70_dom"/>
</dbReference>
<dbReference type="Gene3D" id="1.10.10.10">
    <property type="entry name" value="Winged helix-like DNA-binding domain superfamily/Winged helix DNA-binding domain"/>
    <property type="match status" value="1"/>
</dbReference>
<organism evidence="7 8">
    <name type="scientific">Larkinella arboricola</name>
    <dbReference type="NCBI Taxonomy" id="643671"/>
    <lineage>
        <taxon>Bacteria</taxon>
        <taxon>Pseudomonadati</taxon>
        <taxon>Bacteroidota</taxon>
        <taxon>Cytophagia</taxon>
        <taxon>Cytophagales</taxon>
        <taxon>Spirosomataceae</taxon>
        <taxon>Larkinella</taxon>
    </lineage>
</organism>
<sequence>MNTDLLHTVSFSGPQLVKPSDTDLPDEPVAMSNEELFIRKAFEQDPSKGCELLFREYYGPLCSHAIRFVYSREVARDLVSDVFYTFWQKELHRHITTSYRAYLYTTVRHRSLNYLQREFCHEANLTNLESAELDQGAFSTASQTPEDIMNYDELLHKVEEVICRMSPQNQKVFMMNRFEGKKYQLIAEELQITLKTVEAHMSKALASLRKALRQDTIWGMLLSYWFL</sequence>
<evidence type="ECO:0000259" key="5">
    <source>
        <dbReference type="Pfam" id="PF04542"/>
    </source>
</evidence>
<evidence type="ECO:0000313" key="7">
    <source>
        <dbReference type="EMBL" id="RAK03193.1"/>
    </source>
</evidence>
<dbReference type="SUPFAM" id="SSF88659">
    <property type="entry name" value="Sigma3 and sigma4 domains of RNA polymerase sigma factors"/>
    <property type="match status" value="1"/>
</dbReference>
<proteinExistence type="inferred from homology"/>
<dbReference type="GO" id="GO:0016987">
    <property type="term" value="F:sigma factor activity"/>
    <property type="evidence" value="ECO:0007669"/>
    <property type="project" value="UniProtKB-KW"/>
</dbReference>
<protein>
    <submittedName>
        <fullName evidence="7">RNA polymerase sigma-70 factor (ECF subfamily)</fullName>
    </submittedName>
</protein>
<dbReference type="Gene3D" id="1.10.1740.10">
    <property type="match status" value="1"/>
</dbReference>
<comment type="caution">
    <text evidence="7">The sequence shown here is derived from an EMBL/GenBank/DDBJ whole genome shotgun (WGS) entry which is preliminary data.</text>
</comment>
<keyword evidence="3" id="KW-0731">Sigma factor</keyword>
<dbReference type="RefSeq" id="WP_229310563.1">
    <property type="nucleotide sequence ID" value="NZ_QLMC01000001.1"/>
</dbReference>
<evidence type="ECO:0000256" key="3">
    <source>
        <dbReference type="ARBA" id="ARBA00023082"/>
    </source>
</evidence>
<evidence type="ECO:0000256" key="2">
    <source>
        <dbReference type="ARBA" id="ARBA00023015"/>
    </source>
</evidence>
<dbReference type="Pfam" id="PF04542">
    <property type="entry name" value="Sigma70_r2"/>
    <property type="match status" value="1"/>
</dbReference>
<feature type="domain" description="RNA polymerase sigma-70 region 2" evidence="5">
    <location>
        <begin position="53"/>
        <end position="117"/>
    </location>
</feature>
<dbReference type="InterPro" id="IPR036388">
    <property type="entry name" value="WH-like_DNA-bd_sf"/>
</dbReference>